<keyword evidence="3" id="KW-1185">Reference proteome</keyword>
<evidence type="ECO:0000313" key="2">
    <source>
        <dbReference type="EMBL" id="MBE9253650.1"/>
    </source>
</evidence>
<evidence type="ECO:0000256" key="1">
    <source>
        <dbReference type="SAM" id="MobiDB-lite"/>
    </source>
</evidence>
<name>A0ABR9VQM6_9SYNC</name>
<dbReference type="InterPro" id="IPR022244">
    <property type="entry name" value="DUF3769"/>
</dbReference>
<dbReference type="EMBL" id="JADEVV010000016">
    <property type="protein sequence ID" value="MBE9253650.1"/>
    <property type="molecule type" value="Genomic_DNA"/>
</dbReference>
<proteinExistence type="predicted"/>
<protein>
    <submittedName>
        <fullName evidence="2">DUF3769 domain-containing protein</fullName>
    </submittedName>
</protein>
<dbReference type="RefSeq" id="WP_194019432.1">
    <property type="nucleotide sequence ID" value="NZ_JADEVV010000016.1"/>
</dbReference>
<evidence type="ECO:0000313" key="3">
    <source>
        <dbReference type="Proteomes" id="UP000658720"/>
    </source>
</evidence>
<gene>
    <name evidence="2" type="ORF">IQ217_07240</name>
</gene>
<dbReference type="PANTHER" id="PTHR30189">
    <property type="entry name" value="LPS-ASSEMBLY PROTEIN"/>
    <property type="match status" value="1"/>
</dbReference>
<feature type="region of interest" description="Disordered" evidence="1">
    <location>
        <begin position="57"/>
        <end position="80"/>
    </location>
</feature>
<reference evidence="2 3" key="1">
    <citation type="submission" date="2020-10" db="EMBL/GenBank/DDBJ databases">
        <authorList>
            <person name="Castelo-Branco R."/>
            <person name="Eusebio N."/>
            <person name="Adriana R."/>
            <person name="Vieira A."/>
            <person name="Brugerolle De Fraissinette N."/>
            <person name="Rezende De Castro R."/>
            <person name="Schneider M.P."/>
            <person name="Vasconcelos V."/>
            <person name="Leao P.N."/>
        </authorList>
    </citation>
    <scope>NUCLEOTIDE SEQUENCE [LARGE SCALE GENOMIC DNA]</scope>
    <source>
        <strain evidence="2 3">LEGE 00031</strain>
    </source>
</reference>
<comment type="caution">
    <text evidence="2">The sequence shown here is derived from an EMBL/GenBank/DDBJ whole genome shotgun (WGS) entry which is preliminary data.</text>
</comment>
<sequence length="807" mass="88073">MPPIVSPPPPPVPIEVISPRETEEMLATDGATLSSSTPPSADPAIAQASAKDLYLNPNSGLSLGGAPVAPNSRIGDRPVEVPIPTAKKIISQSRDGEIQEYLITAPSESELEVITGPTGEAEPTVEENGQEAIDEVDEVLEIDPGVTPPPTTTENNPEPSQFLDSSPIPATEADEVAIPPEVIELISDHQEFDSNREVVTATGNVTMRFANGLLLADRLRVNLPDRFAVAEGNVTLKRGEQILQGQRFEYFFVLNQGVIYDANGEIYQPSTARDFAQTVPADFGNPIVSNQSLNDRLAINQPLTNVVGQEGFRAGIGASNPGAQSASQTDTGGQVNRLRFQAEQVDFDADGWRAKKVRITNDPFNPPELEVQAETADYYNVAPEVDELKLTGSRVLLDQTTSLPFQDRLTIDRRDRQPGLISIGYDGEDRGGLYVQGNFTPIDTDSVTFQVKPQYLVQKVFFPDAFPLANQSDAEVCALCPAAFGLITELNVNFNERMNLLNTLNFSNLNLDAIDDSLRAKLALQNKLGDLGNPYDLRFEYNYRERLYNGSLGFQTVQSSVGAIIVSPTIYPFEDPSLALNYQASVQSVEASTDRQELINPTTGDNLVSLMRLQGAASLTKYFVLWAGEALPPTAEEGLRYSPNVVVPYVVFNTGITGVGSYYGDGSTQPSLTGTVGFFGQFGNFSKPYLDYTGFNIGYSQGIRGDASPFFFDRFADTEIVSFGLTQQIYGPLRFGVQGAYSLTANEQISTDYVLEYSRRTYNIQLRYNPQLQVGSINLRISDFNWSGNPGTFDGSDIRPVTQGVIR</sequence>
<dbReference type="Pfam" id="PF12600">
    <property type="entry name" value="DUF3769"/>
    <property type="match status" value="1"/>
</dbReference>
<organism evidence="2 3">
    <name type="scientific">Synechocystis salina LEGE 00031</name>
    <dbReference type="NCBI Taxonomy" id="1828736"/>
    <lineage>
        <taxon>Bacteria</taxon>
        <taxon>Bacillati</taxon>
        <taxon>Cyanobacteriota</taxon>
        <taxon>Cyanophyceae</taxon>
        <taxon>Synechococcales</taxon>
        <taxon>Merismopediaceae</taxon>
        <taxon>Synechocystis</taxon>
    </lineage>
</organism>
<accession>A0ABR9VQM6</accession>
<dbReference type="Proteomes" id="UP000658720">
    <property type="component" value="Unassembled WGS sequence"/>
</dbReference>
<dbReference type="PANTHER" id="PTHR30189:SF1">
    <property type="entry name" value="LPS-ASSEMBLY PROTEIN LPTD"/>
    <property type="match status" value="1"/>
</dbReference>
<dbReference type="InterPro" id="IPR050218">
    <property type="entry name" value="LptD"/>
</dbReference>